<dbReference type="SMART" id="SM00220">
    <property type="entry name" value="S_TKc"/>
    <property type="match status" value="1"/>
</dbReference>
<comment type="subcellular location">
    <subcellularLocation>
        <location evidence="3">Cell membrane</location>
        <topology evidence="3">Single-pass membrane protein</topology>
    </subcellularLocation>
    <subcellularLocation>
        <location evidence="4">Endoplasmic reticulum membrane</location>
        <topology evidence="4">Single-pass membrane protein</topology>
    </subcellularLocation>
    <subcellularLocation>
        <location evidence="5">Membrane</location>
        <topology evidence="5">Single-pass type I membrane protein</topology>
    </subcellularLocation>
</comment>
<dbReference type="FunFam" id="3.80.10.10:FF:000288">
    <property type="entry name" value="LRR receptor-like serine/threonine-protein kinase EFR"/>
    <property type="match status" value="1"/>
</dbReference>
<evidence type="ECO:0000256" key="16">
    <source>
        <dbReference type="ARBA" id="ARBA00022741"/>
    </source>
</evidence>
<dbReference type="PROSITE" id="PS50011">
    <property type="entry name" value="PROTEIN_KINASE_DOM"/>
    <property type="match status" value="1"/>
</dbReference>
<evidence type="ECO:0000256" key="6">
    <source>
        <dbReference type="ARBA" id="ARBA00008684"/>
    </source>
</evidence>
<dbReference type="Gene3D" id="1.10.510.10">
    <property type="entry name" value="Transferase(Phosphotransferase) domain 1"/>
    <property type="match status" value="1"/>
</dbReference>
<comment type="cofactor">
    <cofactor evidence="1">
        <name>Mn(2+)</name>
        <dbReference type="ChEBI" id="CHEBI:29035"/>
    </cofactor>
</comment>
<keyword evidence="10" id="KW-0597">Phosphoprotein</keyword>
<dbReference type="Gene3D" id="3.80.10.10">
    <property type="entry name" value="Ribonuclease Inhibitor"/>
    <property type="match status" value="3"/>
</dbReference>
<keyword evidence="14 31" id="KW-0732">Signal</keyword>
<dbReference type="InterPro" id="IPR017441">
    <property type="entry name" value="Protein_kinase_ATP_BS"/>
</dbReference>
<evidence type="ECO:0000256" key="26">
    <source>
        <dbReference type="ARBA" id="ARBA00054320"/>
    </source>
</evidence>
<evidence type="ECO:0000256" key="4">
    <source>
        <dbReference type="ARBA" id="ARBA00004389"/>
    </source>
</evidence>
<keyword evidence="23" id="KW-0325">Glycoprotein</keyword>
<evidence type="ECO:0000256" key="15">
    <source>
        <dbReference type="ARBA" id="ARBA00022737"/>
    </source>
</evidence>
<dbReference type="SUPFAM" id="SSF56112">
    <property type="entry name" value="Protein kinase-like (PK-like)"/>
    <property type="match status" value="1"/>
</dbReference>
<sequence length="985" mass="106722">MELGPCKCTTGASWAVSFLLAAALLSNAPSTTDASMLKAPTANTASNSSDRQVLLSFKSLITKDPSGALTSWGNRSLHHCRWQEGEIPSELGSLQCLELLNLYNNNLTGSIPSYIGNLKNLILIDISDNGLTGSIPPEIGNLQNLQFMDFGKNKLSGSIPASLGNLFSLNWLDLGNNSLVGTIPPSLGGLPYLSTFILARNKLVGNIPPSLGNLSSLTELNFARNYLTGIIPHSLGNIYGLHSLRLTENMLTGTIPSSLGKLINLVYIGLQFNNLIGEIPLLLFNLSSLQKLDLQNNKLSGSLQNYFGDKFPLLQGLALNDNKFHGPIPLSLSNCSMLELIQLDKHLAILNNEVGGNIPEGIGRLSNLMALYMGPNLLTGSIPASLGKLSKLNVISLAQNRLSGEIPPTLGNLTQLSELYLSMNAFTGEIPSALGKCPLGVLALAYNKLSGNIPKEIFSSSRLRSISLLSNMLVGPMPSELGLLKNLQGLDFSQNKLTGEIPISIGGCQSLEFLLVSQNFLHGSIPSTMNKLTGLQELDLSSNNISGIIPVFLGSFIGLTYLNLSFNNLIGEVPDDGIFRNATAFSIVGNVGLCGGIPVLSLPSCTNQQAREHKFPKLAVAMSVSITCLFLVIGIGLISVLCKKHKSSSGPTSTRAVRNQLPRVSYTELSMGTNGFSSSNLIGEGRFGSVYKANMSFDQYSVVAVKVLKLQERGASHSFLAECEALRYLRHRNLVKILTACSSIDPRGHDFKALIFEYLPNGSLEKWLHTHIDEQSDQSVLNIYQKLSIATDVGSAVEYLHDYKPVPIVHCDLKPSNILLDSDMMAHVGDFGLARFTNQGDNNASQVSSSWAAFRGTIGYAAPEYGIGNEVTTSGDVYSYGIILLEMFTGRRPTEQNFEENTNLHRFVEEALPDSVEDVVDQNLILPREDTEMDHNTLLNKEAALACITSILRVGILCSKQLPTERVQIRDAVIELHKIKEKFFP</sequence>
<dbReference type="GO" id="GO:0005524">
    <property type="term" value="F:ATP binding"/>
    <property type="evidence" value="ECO:0007669"/>
    <property type="project" value="UniProtKB-UniRule"/>
</dbReference>
<evidence type="ECO:0000256" key="20">
    <source>
        <dbReference type="ARBA" id="ARBA00022989"/>
    </source>
</evidence>
<evidence type="ECO:0000256" key="23">
    <source>
        <dbReference type="ARBA" id="ARBA00023180"/>
    </source>
</evidence>
<dbReference type="EnsemblPlants" id="ORUFI06G20670.1">
    <property type="protein sequence ID" value="ORUFI06G20670.1"/>
    <property type="gene ID" value="ORUFI06G20670"/>
</dbReference>
<feature type="signal peptide" evidence="31">
    <location>
        <begin position="1"/>
        <end position="34"/>
    </location>
</feature>
<keyword evidence="21 30" id="KW-0472">Membrane</keyword>
<keyword evidence="20 30" id="KW-1133">Transmembrane helix</keyword>
<keyword evidence="34" id="KW-1185">Reference proteome</keyword>
<comment type="catalytic activity">
    <reaction evidence="24">
        <text>L-threonyl-[protein] + ATP = O-phospho-L-threonyl-[protein] + ADP + H(+)</text>
        <dbReference type="Rhea" id="RHEA:46608"/>
        <dbReference type="Rhea" id="RHEA-COMP:11060"/>
        <dbReference type="Rhea" id="RHEA-COMP:11605"/>
        <dbReference type="ChEBI" id="CHEBI:15378"/>
        <dbReference type="ChEBI" id="CHEBI:30013"/>
        <dbReference type="ChEBI" id="CHEBI:30616"/>
        <dbReference type="ChEBI" id="CHEBI:61977"/>
        <dbReference type="ChEBI" id="CHEBI:456216"/>
        <dbReference type="EC" id="2.7.11.1"/>
    </reaction>
</comment>
<feature type="domain" description="Protein kinase" evidence="32">
    <location>
        <begin position="676"/>
        <end position="984"/>
    </location>
</feature>
<evidence type="ECO:0000256" key="19">
    <source>
        <dbReference type="ARBA" id="ARBA00022840"/>
    </source>
</evidence>
<keyword evidence="11" id="KW-0433">Leucine-rich repeat</keyword>
<dbReference type="InterPro" id="IPR032675">
    <property type="entry name" value="LRR_dom_sf"/>
</dbReference>
<accession>A0A0E0PZJ9</accession>
<dbReference type="GO" id="GO:0005789">
    <property type="term" value="C:endoplasmic reticulum membrane"/>
    <property type="evidence" value="ECO:0007669"/>
    <property type="project" value="UniProtKB-SubCell"/>
</dbReference>
<keyword evidence="18" id="KW-0256">Endoplasmic reticulum</keyword>
<dbReference type="STRING" id="4529.A0A0E0PZJ9"/>
<comment type="similarity">
    <text evidence="6">Belongs to the protein kinase superfamily. Ser/Thr protein kinase family.</text>
</comment>
<proteinExistence type="inferred from homology"/>
<dbReference type="PANTHER" id="PTHR48056:SF86">
    <property type="entry name" value="PROTEIN KINASE DOMAIN-CONTAINING PROTEIN"/>
    <property type="match status" value="1"/>
</dbReference>
<evidence type="ECO:0000313" key="34">
    <source>
        <dbReference type="Proteomes" id="UP000008022"/>
    </source>
</evidence>
<evidence type="ECO:0000256" key="14">
    <source>
        <dbReference type="ARBA" id="ARBA00022729"/>
    </source>
</evidence>
<dbReference type="Pfam" id="PF00069">
    <property type="entry name" value="Pkinase"/>
    <property type="match status" value="1"/>
</dbReference>
<dbReference type="InterPro" id="IPR003591">
    <property type="entry name" value="Leu-rich_rpt_typical-subtyp"/>
</dbReference>
<dbReference type="Proteomes" id="UP000008022">
    <property type="component" value="Unassembled WGS sequence"/>
</dbReference>
<keyword evidence="17" id="KW-0418">Kinase</keyword>
<dbReference type="GO" id="GO:0004674">
    <property type="term" value="F:protein serine/threonine kinase activity"/>
    <property type="evidence" value="ECO:0007669"/>
    <property type="project" value="UniProtKB-KW"/>
</dbReference>
<evidence type="ECO:0000256" key="5">
    <source>
        <dbReference type="ARBA" id="ARBA00004479"/>
    </source>
</evidence>
<dbReference type="AlphaFoldDB" id="A0A0E0PZJ9"/>
<feature type="binding site" evidence="29">
    <location>
        <position position="706"/>
    </location>
    <ligand>
        <name>ATP</name>
        <dbReference type="ChEBI" id="CHEBI:30616"/>
    </ligand>
</feature>
<evidence type="ECO:0000256" key="10">
    <source>
        <dbReference type="ARBA" id="ARBA00022553"/>
    </source>
</evidence>
<dbReference type="Pfam" id="PF08263">
    <property type="entry name" value="LRRNT_2"/>
    <property type="match status" value="1"/>
</dbReference>
<evidence type="ECO:0000256" key="27">
    <source>
        <dbReference type="ARBA" id="ARBA00056628"/>
    </source>
</evidence>
<dbReference type="InterPro" id="IPR000719">
    <property type="entry name" value="Prot_kinase_dom"/>
</dbReference>
<dbReference type="FunFam" id="3.80.10.10:FF:000719">
    <property type="entry name" value="MDIS1-interacting receptor like kinase 2 isoform A"/>
    <property type="match status" value="1"/>
</dbReference>
<dbReference type="InterPro" id="IPR001611">
    <property type="entry name" value="Leu-rich_rpt"/>
</dbReference>
<evidence type="ECO:0000256" key="28">
    <source>
        <dbReference type="ARBA" id="ARBA00072040"/>
    </source>
</evidence>
<comment type="catalytic activity">
    <reaction evidence="25">
        <text>L-seryl-[protein] + ATP = O-phospho-L-seryl-[protein] + ADP + H(+)</text>
        <dbReference type="Rhea" id="RHEA:17989"/>
        <dbReference type="Rhea" id="RHEA-COMP:9863"/>
        <dbReference type="Rhea" id="RHEA-COMP:11604"/>
        <dbReference type="ChEBI" id="CHEBI:15378"/>
        <dbReference type="ChEBI" id="CHEBI:29999"/>
        <dbReference type="ChEBI" id="CHEBI:30616"/>
        <dbReference type="ChEBI" id="CHEBI:83421"/>
        <dbReference type="ChEBI" id="CHEBI:456216"/>
        <dbReference type="EC" id="2.7.11.1"/>
    </reaction>
</comment>
<keyword evidence="19 29" id="KW-0067">ATP-binding</keyword>
<evidence type="ECO:0000256" key="21">
    <source>
        <dbReference type="ARBA" id="ARBA00023136"/>
    </source>
</evidence>
<dbReference type="InterPro" id="IPR025875">
    <property type="entry name" value="Leu-rich_rpt_4"/>
</dbReference>
<evidence type="ECO:0000256" key="11">
    <source>
        <dbReference type="ARBA" id="ARBA00022614"/>
    </source>
</evidence>
<dbReference type="SMART" id="SM00369">
    <property type="entry name" value="LRR_TYP"/>
    <property type="match status" value="8"/>
</dbReference>
<evidence type="ECO:0000256" key="1">
    <source>
        <dbReference type="ARBA" id="ARBA00001936"/>
    </source>
</evidence>
<dbReference type="InterPro" id="IPR008271">
    <property type="entry name" value="Ser/Thr_kinase_AS"/>
</dbReference>
<keyword evidence="22" id="KW-0675">Receptor</keyword>
<comment type="cofactor">
    <cofactor evidence="2">
        <name>Mg(2+)</name>
        <dbReference type="ChEBI" id="CHEBI:18420"/>
    </cofactor>
</comment>
<keyword evidence="8" id="KW-1003">Cell membrane</keyword>
<keyword evidence="12" id="KW-0808">Transferase</keyword>
<keyword evidence="9" id="KW-0723">Serine/threonine-protein kinase</keyword>
<name>A0A0E0PZJ9_ORYRU</name>
<evidence type="ECO:0000256" key="31">
    <source>
        <dbReference type="SAM" id="SignalP"/>
    </source>
</evidence>
<evidence type="ECO:0000256" key="18">
    <source>
        <dbReference type="ARBA" id="ARBA00022824"/>
    </source>
</evidence>
<dbReference type="EC" id="2.7.11.1" evidence="7"/>
<dbReference type="GO" id="GO:0033612">
    <property type="term" value="F:receptor serine/threonine kinase binding"/>
    <property type="evidence" value="ECO:0007669"/>
    <property type="project" value="TreeGrafter"/>
</dbReference>
<comment type="function">
    <text evidence="26">Receptor kinase that detects X.oryzae pv. oryzae protein Ax21 to promote innate immunity. Following X.oryzae pv. oryzae protein Ax21 detection, undergoes cleavage, releasing the processed protein kinase Xa21 chain.</text>
</comment>
<keyword evidence="16 29" id="KW-0547">Nucleotide-binding</keyword>
<dbReference type="InterPro" id="IPR011009">
    <property type="entry name" value="Kinase-like_dom_sf"/>
</dbReference>
<dbReference type="InterPro" id="IPR013210">
    <property type="entry name" value="LRR_N_plant-typ"/>
</dbReference>
<reference evidence="33" key="2">
    <citation type="submission" date="2015-06" db="UniProtKB">
        <authorList>
            <consortium name="EnsemblPlants"/>
        </authorList>
    </citation>
    <scope>IDENTIFICATION</scope>
</reference>
<protein>
    <recommendedName>
        <fullName evidence="28">Receptor kinase-like protein Xa21</fullName>
        <ecNumber evidence="7">2.7.11.1</ecNumber>
    </recommendedName>
</protein>
<evidence type="ECO:0000256" key="24">
    <source>
        <dbReference type="ARBA" id="ARBA00047899"/>
    </source>
</evidence>
<keyword evidence="15" id="KW-0677">Repeat</keyword>
<organism evidence="33 34">
    <name type="scientific">Oryza rufipogon</name>
    <name type="common">Brownbeard rice</name>
    <name type="synonym">Asian wild rice</name>
    <dbReference type="NCBI Taxonomy" id="4529"/>
    <lineage>
        <taxon>Eukaryota</taxon>
        <taxon>Viridiplantae</taxon>
        <taxon>Streptophyta</taxon>
        <taxon>Embryophyta</taxon>
        <taxon>Tracheophyta</taxon>
        <taxon>Spermatophyta</taxon>
        <taxon>Magnoliopsida</taxon>
        <taxon>Liliopsida</taxon>
        <taxon>Poales</taxon>
        <taxon>Poaceae</taxon>
        <taxon>BOP clade</taxon>
        <taxon>Oryzoideae</taxon>
        <taxon>Oryzeae</taxon>
        <taxon>Oryzinae</taxon>
        <taxon>Oryza</taxon>
    </lineage>
</organism>
<dbReference type="FunFam" id="1.10.510.10:FF:000358">
    <property type="entry name" value="Putative leucine-rich repeat receptor-like serine/threonine-protein kinase"/>
    <property type="match status" value="1"/>
</dbReference>
<dbReference type="PROSITE" id="PS00107">
    <property type="entry name" value="PROTEIN_KINASE_ATP"/>
    <property type="match status" value="1"/>
</dbReference>
<evidence type="ECO:0000256" key="17">
    <source>
        <dbReference type="ARBA" id="ARBA00022777"/>
    </source>
</evidence>
<feature type="transmembrane region" description="Helical" evidence="30">
    <location>
        <begin position="545"/>
        <end position="566"/>
    </location>
</feature>
<dbReference type="Pfam" id="PF00560">
    <property type="entry name" value="LRR_1"/>
    <property type="match status" value="10"/>
</dbReference>
<dbReference type="InterPro" id="IPR050647">
    <property type="entry name" value="Plant_LRR-RLKs"/>
</dbReference>
<dbReference type="Pfam" id="PF12799">
    <property type="entry name" value="LRR_4"/>
    <property type="match status" value="1"/>
</dbReference>
<keyword evidence="13 30" id="KW-0812">Transmembrane</keyword>
<reference evidence="34" key="1">
    <citation type="submission" date="2013-06" db="EMBL/GenBank/DDBJ databases">
        <authorList>
            <person name="Zhao Q."/>
        </authorList>
    </citation>
    <scope>NUCLEOTIDE SEQUENCE</scope>
    <source>
        <strain evidence="34">cv. W1943</strain>
    </source>
</reference>
<dbReference type="OMA" id="NRSLHHC"/>
<evidence type="ECO:0000256" key="29">
    <source>
        <dbReference type="PROSITE-ProRule" id="PRU10141"/>
    </source>
</evidence>
<dbReference type="SUPFAM" id="SSF52058">
    <property type="entry name" value="L domain-like"/>
    <property type="match status" value="2"/>
</dbReference>
<dbReference type="Gramene" id="ORUFI06G20670.1">
    <property type="protein sequence ID" value="ORUFI06G20670.1"/>
    <property type="gene ID" value="ORUFI06G20670"/>
</dbReference>
<evidence type="ECO:0000256" key="3">
    <source>
        <dbReference type="ARBA" id="ARBA00004162"/>
    </source>
</evidence>
<evidence type="ECO:0000256" key="30">
    <source>
        <dbReference type="SAM" id="Phobius"/>
    </source>
</evidence>
<dbReference type="SMART" id="SM00365">
    <property type="entry name" value="LRR_SD22"/>
    <property type="match status" value="6"/>
</dbReference>
<dbReference type="GO" id="GO:0005886">
    <property type="term" value="C:plasma membrane"/>
    <property type="evidence" value="ECO:0007669"/>
    <property type="project" value="UniProtKB-SubCell"/>
</dbReference>
<dbReference type="FunFam" id="3.80.10.10:FF:000299">
    <property type="entry name" value="Piriformospora indica-insensitive protein 2"/>
    <property type="match status" value="1"/>
</dbReference>
<dbReference type="eggNOG" id="ENOG502QPYS">
    <property type="taxonomic scope" value="Eukaryota"/>
</dbReference>
<feature type="transmembrane region" description="Helical" evidence="30">
    <location>
        <begin position="578"/>
        <end position="600"/>
    </location>
</feature>
<evidence type="ECO:0000256" key="22">
    <source>
        <dbReference type="ARBA" id="ARBA00023170"/>
    </source>
</evidence>
<evidence type="ECO:0000259" key="32">
    <source>
        <dbReference type="PROSITE" id="PS50011"/>
    </source>
</evidence>
<evidence type="ECO:0000256" key="12">
    <source>
        <dbReference type="ARBA" id="ARBA00022679"/>
    </source>
</evidence>
<comment type="function">
    <text evidence="27">The processed protein kinase Xa21 chain released by protein cleavage after X.oryzae pv. oryzae protein Ax21 detection translocates into the nucleus where it can bind and regulate WRKY62, a transcription factor. Confers resistance to the bacterial pathogen X.oryzae pv. oryzae (Xoo).</text>
</comment>
<evidence type="ECO:0000256" key="13">
    <source>
        <dbReference type="ARBA" id="ARBA00022692"/>
    </source>
</evidence>
<dbReference type="FunFam" id="3.30.200.20:FF:000432">
    <property type="entry name" value="LRR receptor-like serine/threonine-protein kinase EFR"/>
    <property type="match status" value="1"/>
</dbReference>
<evidence type="ECO:0000256" key="25">
    <source>
        <dbReference type="ARBA" id="ARBA00048679"/>
    </source>
</evidence>
<dbReference type="PANTHER" id="PTHR48056">
    <property type="entry name" value="LRR RECEPTOR-LIKE SERINE/THREONINE-PROTEIN KINASE-RELATED"/>
    <property type="match status" value="1"/>
</dbReference>
<evidence type="ECO:0000256" key="8">
    <source>
        <dbReference type="ARBA" id="ARBA00022475"/>
    </source>
</evidence>
<evidence type="ECO:0000256" key="7">
    <source>
        <dbReference type="ARBA" id="ARBA00012513"/>
    </source>
</evidence>
<evidence type="ECO:0000313" key="33">
    <source>
        <dbReference type="EnsemblPlants" id="ORUFI06G20670.1"/>
    </source>
</evidence>
<evidence type="ECO:0000256" key="9">
    <source>
        <dbReference type="ARBA" id="ARBA00022527"/>
    </source>
</evidence>
<evidence type="ECO:0000256" key="2">
    <source>
        <dbReference type="ARBA" id="ARBA00001946"/>
    </source>
</evidence>
<feature type="transmembrane region" description="Helical" evidence="30">
    <location>
        <begin position="620"/>
        <end position="642"/>
    </location>
</feature>
<dbReference type="Gene3D" id="3.30.200.20">
    <property type="entry name" value="Phosphorylase Kinase, domain 1"/>
    <property type="match status" value="1"/>
</dbReference>
<dbReference type="PROSITE" id="PS00108">
    <property type="entry name" value="PROTEIN_KINASE_ST"/>
    <property type="match status" value="1"/>
</dbReference>
<feature type="chain" id="PRO_5002370762" description="Receptor kinase-like protein Xa21" evidence="31">
    <location>
        <begin position="35"/>
        <end position="985"/>
    </location>
</feature>
<dbReference type="HOGENOM" id="CLU_000288_22_0_1"/>